<evidence type="ECO:0000256" key="1">
    <source>
        <dbReference type="SAM" id="SignalP"/>
    </source>
</evidence>
<keyword evidence="3" id="KW-1185">Reference proteome</keyword>
<gene>
    <name evidence="2" type="ORF">CU103_23790</name>
</gene>
<feature type="signal peptide" evidence="1">
    <location>
        <begin position="1"/>
        <end position="26"/>
    </location>
</feature>
<dbReference type="OrthoDB" id="9798763at2"/>
<protein>
    <recommendedName>
        <fullName evidence="4">Oxidoreductase molybdopterin-binding domain-containing protein</fullName>
    </recommendedName>
</protein>
<evidence type="ECO:0008006" key="4">
    <source>
        <dbReference type="Google" id="ProtNLM"/>
    </source>
</evidence>
<accession>A0A2P7B4I2</accession>
<dbReference type="EMBL" id="PGGM01000013">
    <property type="protein sequence ID" value="PSH61384.1"/>
    <property type="molecule type" value="Genomic_DNA"/>
</dbReference>
<dbReference type="RefSeq" id="WP_106666503.1">
    <property type="nucleotide sequence ID" value="NZ_PGGM01000013.1"/>
</dbReference>
<sequence>MSRLKFLIIPRLLLFASAISIVQAQAQAPDPDTLTIEDTAGKATATYTIESLRKEYVLQERTTATPWSGLGTIEFRGPLLKDILAKNGIAGAREFEVLAYNDFISRISAVEIDAYSPILAIEQRCTDEDRSRSLCEANQTYRPLSVDDGGPFYLVWPLKNLPRNYVPGRNAIWVWFVVKVRPI</sequence>
<dbReference type="SUPFAM" id="SSF56524">
    <property type="entry name" value="Oxidoreductase molybdopterin-binding domain"/>
    <property type="match status" value="1"/>
</dbReference>
<dbReference type="AlphaFoldDB" id="A0A2P7B4I2"/>
<organism evidence="2 3">
    <name type="scientific">Phyllobacterium sophorae</name>
    <dbReference type="NCBI Taxonomy" id="1520277"/>
    <lineage>
        <taxon>Bacteria</taxon>
        <taxon>Pseudomonadati</taxon>
        <taxon>Pseudomonadota</taxon>
        <taxon>Alphaproteobacteria</taxon>
        <taxon>Hyphomicrobiales</taxon>
        <taxon>Phyllobacteriaceae</taxon>
        <taxon>Phyllobacterium</taxon>
    </lineage>
</organism>
<evidence type="ECO:0000313" key="2">
    <source>
        <dbReference type="EMBL" id="PSH61384.1"/>
    </source>
</evidence>
<keyword evidence="1" id="KW-0732">Signal</keyword>
<dbReference type="Proteomes" id="UP000241764">
    <property type="component" value="Unassembled WGS sequence"/>
</dbReference>
<proteinExistence type="predicted"/>
<name>A0A2P7B4I2_9HYPH</name>
<comment type="caution">
    <text evidence="2">The sequence shown here is derived from an EMBL/GenBank/DDBJ whole genome shotgun (WGS) entry which is preliminary data.</text>
</comment>
<dbReference type="InterPro" id="IPR036374">
    <property type="entry name" value="OxRdtase_Mopterin-bd_sf"/>
</dbReference>
<feature type="chain" id="PRO_5015143595" description="Oxidoreductase molybdopterin-binding domain-containing protein" evidence="1">
    <location>
        <begin position="27"/>
        <end position="183"/>
    </location>
</feature>
<evidence type="ECO:0000313" key="3">
    <source>
        <dbReference type="Proteomes" id="UP000241764"/>
    </source>
</evidence>
<reference evidence="3" key="1">
    <citation type="submission" date="2017-11" db="EMBL/GenBank/DDBJ databases">
        <authorList>
            <person name="Kuznetsova I."/>
            <person name="Sazanova A."/>
            <person name="Chirak E."/>
            <person name="Safronova V."/>
            <person name="Willems A."/>
        </authorList>
    </citation>
    <scope>NUCLEOTIDE SEQUENCE [LARGE SCALE GENOMIC DNA]</scope>
    <source>
        <strain evidence="3">CCBAU 03422</strain>
    </source>
</reference>